<reference evidence="3" key="1">
    <citation type="journal article" date="2023" name="Plant J.">
        <title>Genome sequences and population genomics provide insights into the demographic history, inbreeding, and mutation load of two 'living fossil' tree species of Dipteronia.</title>
        <authorList>
            <person name="Feng Y."/>
            <person name="Comes H.P."/>
            <person name="Chen J."/>
            <person name="Zhu S."/>
            <person name="Lu R."/>
            <person name="Zhang X."/>
            <person name="Li P."/>
            <person name="Qiu J."/>
            <person name="Olsen K.M."/>
            <person name="Qiu Y."/>
        </authorList>
    </citation>
    <scope>NUCLEOTIDE SEQUENCE</scope>
    <source>
        <strain evidence="3">KIB01</strain>
    </source>
</reference>
<evidence type="ECO:0000313" key="4">
    <source>
        <dbReference type="Proteomes" id="UP001280121"/>
    </source>
</evidence>
<accession>A0AAD9U201</accession>
<organism evidence="3 4">
    <name type="scientific">Dipteronia dyeriana</name>
    <dbReference type="NCBI Taxonomy" id="168575"/>
    <lineage>
        <taxon>Eukaryota</taxon>
        <taxon>Viridiplantae</taxon>
        <taxon>Streptophyta</taxon>
        <taxon>Embryophyta</taxon>
        <taxon>Tracheophyta</taxon>
        <taxon>Spermatophyta</taxon>
        <taxon>Magnoliopsida</taxon>
        <taxon>eudicotyledons</taxon>
        <taxon>Gunneridae</taxon>
        <taxon>Pentapetalae</taxon>
        <taxon>rosids</taxon>
        <taxon>malvids</taxon>
        <taxon>Sapindales</taxon>
        <taxon>Sapindaceae</taxon>
        <taxon>Hippocastanoideae</taxon>
        <taxon>Acereae</taxon>
        <taxon>Dipteronia</taxon>
    </lineage>
</organism>
<dbReference type="SUPFAM" id="SSF75625">
    <property type="entry name" value="YebC-like"/>
    <property type="match status" value="1"/>
</dbReference>
<dbReference type="AlphaFoldDB" id="A0AAD9U201"/>
<sequence>MYGIQDAKKIKLYSRMGKEVVSAVRRGGPNTASNMLLAALLEKFKVLDVPMEILECNIKRATKKGQEAYIEKIYEVVIYSITIFIYMLS</sequence>
<proteinExistence type="predicted"/>
<dbReference type="PANTHER" id="PTHR12532:SF0">
    <property type="entry name" value="TRANSLATIONAL ACTIVATOR OF CYTOCHROME C OXIDASE 1"/>
    <property type="match status" value="1"/>
</dbReference>
<keyword evidence="1" id="KW-1133">Transmembrane helix</keyword>
<dbReference type="Pfam" id="PF20772">
    <property type="entry name" value="TACO1_YebC_N"/>
    <property type="match status" value="1"/>
</dbReference>
<keyword evidence="1" id="KW-0812">Transmembrane</keyword>
<feature type="domain" description="TACO1/YebC-like N-terminal" evidence="2">
    <location>
        <begin position="4"/>
        <end position="63"/>
    </location>
</feature>
<dbReference type="InterPro" id="IPR017856">
    <property type="entry name" value="Integrase-like_N"/>
</dbReference>
<evidence type="ECO:0000256" key="1">
    <source>
        <dbReference type="SAM" id="Phobius"/>
    </source>
</evidence>
<dbReference type="EMBL" id="JANJYI010000006">
    <property type="protein sequence ID" value="KAK2646434.1"/>
    <property type="molecule type" value="Genomic_DNA"/>
</dbReference>
<keyword evidence="1" id="KW-0472">Membrane</keyword>
<dbReference type="GO" id="GO:0009507">
    <property type="term" value="C:chloroplast"/>
    <property type="evidence" value="ECO:0007669"/>
    <property type="project" value="TreeGrafter"/>
</dbReference>
<dbReference type="InterPro" id="IPR002876">
    <property type="entry name" value="Transcrip_reg_TACO1-like"/>
</dbReference>
<feature type="transmembrane region" description="Helical" evidence="1">
    <location>
        <begin position="69"/>
        <end position="88"/>
    </location>
</feature>
<evidence type="ECO:0000313" key="3">
    <source>
        <dbReference type="EMBL" id="KAK2646434.1"/>
    </source>
</evidence>
<dbReference type="InterPro" id="IPR029072">
    <property type="entry name" value="YebC-like"/>
</dbReference>
<evidence type="ECO:0000259" key="2">
    <source>
        <dbReference type="Pfam" id="PF20772"/>
    </source>
</evidence>
<dbReference type="PANTHER" id="PTHR12532">
    <property type="entry name" value="TRANSLATIONAL ACTIVATOR OF CYTOCHROME C OXIDASE 1"/>
    <property type="match status" value="1"/>
</dbReference>
<gene>
    <name evidence="3" type="ORF">Ddye_021629</name>
</gene>
<dbReference type="InterPro" id="IPR049083">
    <property type="entry name" value="TACO1_YebC_N"/>
</dbReference>
<name>A0AAD9U201_9ROSI</name>
<comment type="caution">
    <text evidence="3">The sequence shown here is derived from an EMBL/GenBank/DDBJ whole genome shotgun (WGS) entry which is preliminary data.</text>
</comment>
<dbReference type="Gene3D" id="1.10.10.200">
    <property type="match status" value="1"/>
</dbReference>
<dbReference type="Proteomes" id="UP001280121">
    <property type="component" value="Unassembled WGS sequence"/>
</dbReference>
<keyword evidence="4" id="KW-1185">Reference proteome</keyword>
<protein>
    <recommendedName>
        <fullName evidence="2">TACO1/YebC-like N-terminal domain-containing protein</fullName>
    </recommendedName>
</protein>